<protein>
    <submittedName>
        <fullName evidence="1">Uncharacterized protein</fullName>
    </submittedName>
</protein>
<accession>A0A660KUG8</accession>
<dbReference type="OrthoDB" id="6141102at2759"/>
<evidence type="ECO:0000313" key="2">
    <source>
        <dbReference type="Proteomes" id="UP000327013"/>
    </source>
</evidence>
<organism evidence="1 2">
    <name type="scientific">Carpinus fangiana</name>
    <dbReference type="NCBI Taxonomy" id="176857"/>
    <lineage>
        <taxon>Eukaryota</taxon>
        <taxon>Viridiplantae</taxon>
        <taxon>Streptophyta</taxon>
        <taxon>Embryophyta</taxon>
        <taxon>Tracheophyta</taxon>
        <taxon>Spermatophyta</taxon>
        <taxon>Magnoliopsida</taxon>
        <taxon>eudicotyledons</taxon>
        <taxon>Gunneridae</taxon>
        <taxon>Pentapetalae</taxon>
        <taxon>rosids</taxon>
        <taxon>fabids</taxon>
        <taxon>Fagales</taxon>
        <taxon>Betulaceae</taxon>
        <taxon>Carpinus</taxon>
    </lineage>
</organism>
<dbReference type="EMBL" id="CM017324">
    <property type="protein sequence ID" value="KAE8037919.1"/>
    <property type="molecule type" value="Genomic_DNA"/>
</dbReference>
<reference evidence="1 2" key="1">
    <citation type="submission" date="2019-06" db="EMBL/GenBank/DDBJ databases">
        <title>A chromosomal-level reference genome of Carpinus fangiana (Coryloideae, Betulaceae).</title>
        <authorList>
            <person name="Yang X."/>
            <person name="Wang Z."/>
            <person name="Zhang L."/>
            <person name="Hao G."/>
            <person name="Liu J."/>
            <person name="Yang Y."/>
        </authorList>
    </citation>
    <scope>NUCLEOTIDE SEQUENCE [LARGE SCALE GENOMIC DNA]</scope>
    <source>
        <strain evidence="1">Cfa_2016G</strain>
        <tissue evidence="1">Leaf</tissue>
    </source>
</reference>
<name>A0A660KUG8_9ROSI</name>
<keyword evidence="2" id="KW-1185">Reference proteome</keyword>
<proteinExistence type="predicted"/>
<gene>
    <name evidence="1" type="ORF">FH972_010469</name>
</gene>
<sequence>MDYFNDHEVLLSTNTTHPRFEKLPPYTTWTCLGRNQRVGEDDITERAEEMLFDNG</sequence>
<dbReference type="Proteomes" id="UP000327013">
    <property type="component" value="Chromosome 4"/>
</dbReference>
<evidence type="ECO:0000313" key="1">
    <source>
        <dbReference type="EMBL" id="KAE8037919.1"/>
    </source>
</evidence>
<dbReference type="AlphaFoldDB" id="A0A660KUG8"/>